<dbReference type="Proteomes" id="UP000504629">
    <property type="component" value="Unplaced"/>
</dbReference>
<protein>
    <submittedName>
        <fullName evidence="2">Uncharacterized protein LOC114247086</fullName>
    </submittedName>
    <submittedName>
        <fullName evidence="3">Uncharacterized protein LOC114248426</fullName>
    </submittedName>
</protein>
<proteinExistence type="predicted"/>
<dbReference type="PANTHER" id="PTHR38681:SF1">
    <property type="entry name" value="RETROVIRUS-RELATED POL POLYPROTEIN FROM TRANSPOSON 412-LIKE PROTEIN"/>
    <property type="match status" value="1"/>
</dbReference>
<dbReference type="GO" id="GO:0003676">
    <property type="term" value="F:nucleic acid binding"/>
    <property type="evidence" value="ECO:0007669"/>
    <property type="project" value="InterPro"/>
</dbReference>
<dbReference type="AlphaFoldDB" id="A0A6J2K0G9"/>
<dbReference type="PANTHER" id="PTHR38681">
    <property type="entry name" value="RETROVIRUS-RELATED POL POLYPROTEIN FROM TRANSPOSON 412-LIKE PROTEIN-RELATED"/>
    <property type="match status" value="1"/>
</dbReference>
<dbReference type="KEGG" id="bman:114248426"/>
<dbReference type="KEGG" id="bman:114247086"/>
<keyword evidence="1" id="KW-1185">Reference proteome</keyword>
<accession>A0A6J2K0G9</accession>
<evidence type="ECO:0000313" key="2">
    <source>
        <dbReference type="RefSeq" id="XP_028035721.1"/>
    </source>
</evidence>
<reference evidence="2 3" key="1">
    <citation type="submission" date="2025-04" db="UniProtKB">
        <authorList>
            <consortium name="RefSeq"/>
        </authorList>
    </citation>
    <scope>IDENTIFICATION</scope>
    <source>
        <tissue evidence="2 3">Silk gland</tissue>
    </source>
</reference>
<dbReference type="RefSeq" id="XP_028037469.1">
    <property type="nucleotide sequence ID" value="XM_028181668.1"/>
</dbReference>
<organism evidence="1 2">
    <name type="scientific">Bombyx mandarina</name>
    <name type="common">Wild silk moth</name>
    <name type="synonym">Wild silkworm</name>
    <dbReference type="NCBI Taxonomy" id="7092"/>
    <lineage>
        <taxon>Eukaryota</taxon>
        <taxon>Metazoa</taxon>
        <taxon>Ecdysozoa</taxon>
        <taxon>Arthropoda</taxon>
        <taxon>Hexapoda</taxon>
        <taxon>Insecta</taxon>
        <taxon>Pterygota</taxon>
        <taxon>Neoptera</taxon>
        <taxon>Endopterygota</taxon>
        <taxon>Lepidoptera</taxon>
        <taxon>Glossata</taxon>
        <taxon>Ditrysia</taxon>
        <taxon>Bombycoidea</taxon>
        <taxon>Bombycidae</taxon>
        <taxon>Bombycinae</taxon>
        <taxon>Bombyx</taxon>
    </lineage>
</organism>
<dbReference type="Gene3D" id="3.30.420.10">
    <property type="entry name" value="Ribonuclease H-like superfamily/Ribonuclease H"/>
    <property type="match status" value="1"/>
</dbReference>
<name>A0A6J2K0G9_BOMMA</name>
<dbReference type="GeneID" id="114247086"/>
<dbReference type="InterPro" id="IPR036397">
    <property type="entry name" value="RNaseH_sf"/>
</dbReference>
<sequence>MHLCCTLTIQESRMATIGILFSQAKSQSVQILTLLKRTTAFHPSCNGLVKRFHRHPKAAIVCLAKANWTDILPLVLLGIRCAYKEDLKSSSAELVYGETLRLPGQFFDSPTLTPTNDDFIARLRLFAQPIKSQPASRHGHKPNFTFKDLKTCIHVYLRDDVKRRSLQPTYTGLHTVLHRDDKTLTLLIKGKSIKVTLDRVKPAFLLDEQLPKHQPEKEIIIERRTRSGRRVHFPDFYRP</sequence>
<evidence type="ECO:0000313" key="3">
    <source>
        <dbReference type="RefSeq" id="XP_028037469.1"/>
    </source>
</evidence>
<evidence type="ECO:0000313" key="1">
    <source>
        <dbReference type="Proteomes" id="UP000504629"/>
    </source>
</evidence>
<gene>
    <name evidence="2" type="primary">LOC114247086</name>
    <name evidence="3" type="synonym">LOC114248426</name>
</gene>
<dbReference type="OrthoDB" id="422540at2759"/>
<dbReference type="RefSeq" id="XP_028035721.1">
    <property type="nucleotide sequence ID" value="XM_028179920.1"/>
</dbReference>